<evidence type="ECO:0000256" key="3">
    <source>
        <dbReference type="ARBA" id="ARBA00022768"/>
    </source>
</evidence>
<dbReference type="Proteomes" id="UP000229554">
    <property type="component" value="Unassembled WGS sequence"/>
</dbReference>
<accession>A0A2M8KTS4</accession>
<dbReference type="PANTHER" id="PTHR11741">
    <property type="entry name" value="ELONGATION FACTOR TS"/>
    <property type="match status" value="1"/>
</dbReference>
<comment type="caution">
    <text evidence="6">The sequence shown here is derived from an EMBL/GenBank/DDBJ whole genome shotgun (WGS) entry which is preliminary data.</text>
</comment>
<organism evidence="6 7">
    <name type="scientific">Candidatus Roizmanbacteria bacterium CG10_big_fil_rev_8_21_14_0_10_39_6</name>
    <dbReference type="NCBI Taxonomy" id="1974853"/>
    <lineage>
        <taxon>Bacteria</taxon>
        <taxon>Candidatus Roizmaniibacteriota</taxon>
    </lineage>
</organism>
<gene>
    <name evidence="6" type="ORF">COU88_00075</name>
</gene>
<reference evidence="7" key="1">
    <citation type="submission" date="2017-09" db="EMBL/GenBank/DDBJ databases">
        <title>Depth-based differentiation of microbial function through sediment-hosted aquifers and enrichment of novel symbionts in the deep terrestrial subsurface.</title>
        <authorList>
            <person name="Probst A.J."/>
            <person name="Ladd B."/>
            <person name="Jarett J.K."/>
            <person name="Geller-Mcgrath D.E."/>
            <person name="Sieber C.M.K."/>
            <person name="Emerson J.B."/>
            <person name="Anantharaman K."/>
            <person name="Thomas B.C."/>
            <person name="Malmstrom R."/>
            <person name="Stieglmeier M."/>
            <person name="Klingl A."/>
            <person name="Woyke T."/>
            <person name="Ryan C.M."/>
            <person name="Banfield J.F."/>
        </authorList>
    </citation>
    <scope>NUCLEOTIDE SEQUENCE [LARGE SCALE GENOMIC DNA]</scope>
</reference>
<comment type="similarity">
    <text evidence="1">Belongs to the EF-Ts family.</text>
</comment>
<dbReference type="SUPFAM" id="SSF54713">
    <property type="entry name" value="Elongation factor Ts (EF-Ts), dimerisation domain"/>
    <property type="match status" value="1"/>
</dbReference>
<dbReference type="InterPro" id="IPR001816">
    <property type="entry name" value="Transl_elong_EFTs/EF1B"/>
</dbReference>
<evidence type="ECO:0000256" key="4">
    <source>
        <dbReference type="ARBA" id="ARBA00022917"/>
    </source>
</evidence>
<dbReference type="Gene3D" id="1.10.8.10">
    <property type="entry name" value="DNA helicase RuvA subunit, C-terminal domain"/>
    <property type="match status" value="1"/>
</dbReference>
<feature type="non-terminal residue" evidence="6">
    <location>
        <position position="129"/>
    </location>
</feature>
<dbReference type="Pfam" id="PF00889">
    <property type="entry name" value="EF_TS"/>
    <property type="match status" value="1"/>
</dbReference>
<dbReference type="InterPro" id="IPR036402">
    <property type="entry name" value="EF-Ts_dimer_sf"/>
</dbReference>
<dbReference type="PANTHER" id="PTHR11741:SF0">
    <property type="entry name" value="ELONGATION FACTOR TS, MITOCHONDRIAL"/>
    <property type="match status" value="1"/>
</dbReference>
<dbReference type="SUPFAM" id="SSF46934">
    <property type="entry name" value="UBA-like"/>
    <property type="match status" value="1"/>
</dbReference>
<dbReference type="FunFam" id="1.10.8.10:FF:000001">
    <property type="entry name" value="Elongation factor Ts"/>
    <property type="match status" value="1"/>
</dbReference>
<protein>
    <recommendedName>
        <fullName evidence="2">Elongation factor Ts</fullName>
    </recommendedName>
</protein>
<evidence type="ECO:0000256" key="1">
    <source>
        <dbReference type="ARBA" id="ARBA00005532"/>
    </source>
</evidence>
<dbReference type="InterPro" id="IPR014039">
    <property type="entry name" value="Transl_elong_EFTs/EF1B_dimer"/>
</dbReference>
<keyword evidence="3 6" id="KW-0251">Elongation factor</keyword>
<name>A0A2M8KTS4_9BACT</name>
<dbReference type="InterPro" id="IPR009060">
    <property type="entry name" value="UBA-like_sf"/>
</dbReference>
<dbReference type="HAMAP" id="MF_00050">
    <property type="entry name" value="EF_Ts"/>
    <property type="match status" value="1"/>
</dbReference>
<evidence type="ECO:0000259" key="5">
    <source>
        <dbReference type="Pfam" id="PF00889"/>
    </source>
</evidence>
<dbReference type="EMBL" id="PFED01000003">
    <property type="protein sequence ID" value="PJE63332.1"/>
    <property type="molecule type" value="Genomic_DNA"/>
</dbReference>
<dbReference type="AlphaFoldDB" id="A0A2M8KTS4"/>
<evidence type="ECO:0000313" key="6">
    <source>
        <dbReference type="EMBL" id="PJE63332.1"/>
    </source>
</evidence>
<evidence type="ECO:0000313" key="7">
    <source>
        <dbReference type="Proteomes" id="UP000229554"/>
    </source>
</evidence>
<sequence length="129" mass="14638">MNTIELIKMLRIETGASIALCNKALKESKNDLNKAYELLKTWGVERAQKKQGTEATDGVVESYIHHNKRMGALLTLHCQTDFVAKNEEFRNLAREIAMQIASMAPKTSEELLKQAYIRDSKKTIESLIQ</sequence>
<dbReference type="GO" id="GO:0003746">
    <property type="term" value="F:translation elongation factor activity"/>
    <property type="evidence" value="ECO:0007669"/>
    <property type="project" value="UniProtKB-KW"/>
</dbReference>
<dbReference type="Gene3D" id="3.30.479.20">
    <property type="entry name" value="Elongation factor Ts, dimerisation domain"/>
    <property type="match status" value="1"/>
</dbReference>
<feature type="domain" description="Translation elongation factor EFTs/EF1B dimerisation" evidence="5">
    <location>
        <begin position="71"/>
        <end position="127"/>
    </location>
</feature>
<keyword evidence="4" id="KW-0648">Protein biosynthesis</keyword>
<proteinExistence type="inferred from homology"/>
<evidence type="ECO:0000256" key="2">
    <source>
        <dbReference type="ARBA" id="ARBA00016956"/>
    </source>
</evidence>